<proteinExistence type="predicted"/>
<comment type="caution">
    <text evidence="1">The sequence shown here is derived from an EMBL/GenBank/DDBJ whole genome shotgun (WGS) entry which is preliminary data.</text>
</comment>
<name>A0ACC2BJ11_DIPCM</name>
<protein>
    <submittedName>
        <fullName evidence="1">Uncharacterized protein</fullName>
    </submittedName>
</protein>
<gene>
    <name evidence="1" type="ORF">O6H91_15G048700</name>
</gene>
<dbReference type="Proteomes" id="UP001162992">
    <property type="component" value="Chromosome 15"/>
</dbReference>
<dbReference type="EMBL" id="CM055106">
    <property type="protein sequence ID" value="KAJ7529412.1"/>
    <property type="molecule type" value="Genomic_DNA"/>
</dbReference>
<accession>A0ACC2BJ11</accession>
<organism evidence="1 2">
    <name type="scientific">Diphasiastrum complanatum</name>
    <name type="common">Issler's clubmoss</name>
    <name type="synonym">Lycopodium complanatum</name>
    <dbReference type="NCBI Taxonomy" id="34168"/>
    <lineage>
        <taxon>Eukaryota</taxon>
        <taxon>Viridiplantae</taxon>
        <taxon>Streptophyta</taxon>
        <taxon>Embryophyta</taxon>
        <taxon>Tracheophyta</taxon>
        <taxon>Lycopodiopsida</taxon>
        <taxon>Lycopodiales</taxon>
        <taxon>Lycopodiaceae</taxon>
        <taxon>Lycopodioideae</taxon>
        <taxon>Diphasiastrum</taxon>
    </lineage>
</organism>
<evidence type="ECO:0000313" key="1">
    <source>
        <dbReference type="EMBL" id="KAJ7529412.1"/>
    </source>
</evidence>
<reference evidence="2" key="1">
    <citation type="journal article" date="2024" name="Proc. Natl. Acad. Sci. U.S.A.">
        <title>Extraordinary preservation of gene collinearity over three hundred million years revealed in homosporous lycophytes.</title>
        <authorList>
            <person name="Li C."/>
            <person name="Wickell D."/>
            <person name="Kuo L.Y."/>
            <person name="Chen X."/>
            <person name="Nie B."/>
            <person name="Liao X."/>
            <person name="Peng D."/>
            <person name="Ji J."/>
            <person name="Jenkins J."/>
            <person name="Williams M."/>
            <person name="Shu S."/>
            <person name="Plott C."/>
            <person name="Barry K."/>
            <person name="Rajasekar S."/>
            <person name="Grimwood J."/>
            <person name="Han X."/>
            <person name="Sun S."/>
            <person name="Hou Z."/>
            <person name="He W."/>
            <person name="Dai G."/>
            <person name="Sun C."/>
            <person name="Schmutz J."/>
            <person name="Leebens-Mack J.H."/>
            <person name="Li F.W."/>
            <person name="Wang L."/>
        </authorList>
    </citation>
    <scope>NUCLEOTIDE SEQUENCE [LARGE SCALE GENOMIC DNA]</scope>
    <source>
        <strain evidence="2">cv. PW_Plant_1</strain>
    </source>
</reference>
<sequence length="179" mass="20490">MLHASPLIHRLSQKALCTTHEWLNQHMMDSLDNYTLESSIVSSSTTTWLYYPQEVQLWESMEEIKNYVTEADNQNHVHEKFSTMSFFKTQGKTKGKTKGVVSYIASNVLCQICNFLSKKTCFDIKVDFQVNLSAPNAPEESIVVNLATLRKVDAVINYEGYHIVVIELKRIGVLDLKQK</sequence>
<evidence type="ECO:0000313" key="2">
    <source>
        <dbReference type="Proteomes" id="UP001162992"/>
    </source>
</evidence>
<keyword evidence="2" id="KW-1185">Reference proteome</keyword>